<dbReference type="InterPro" id="IPR004602">
    <property type="entry name" value="UvrA"/>
</dbReference>
<comment type="similarity">
    <text evidence="15 18">Belongs to the ABC transporter superfamily. UvrA family.</text>
</comment>
<evidence type="ECO:0000256" key="15">
    <source>
        <dbReference type="ARBA" id="ARBA00038000"/>
    </source>
</evidence>
<dbReference type="SMART" id="SM00382">
    <property type="entry name" value="AAA"/>
    <property type="match status" value="1"/>
</dbReference>
<keyword evidence="7 18" id="KW-0228">DNA excision</keyword>
<evidence type="ECO:0000256" key="16">
    <source>
        <dbReference type="ARBA" id="ARBA00039316"/>
    </source>
</evidence>
<dbReference type="FunFam" id="3.40.50.300:FF:000028">
    <property type="entry name" value="UvrABC system protein A"/>
    <property type="match status" value="1"/>
</dbReference>
<keyword evidence="6 18" id="KW-0227">DNA damage</keyword>
<dbReference type="CDD" id="cd03271">
    <property type="entry name" value="ABC_UvrA_II"/>
    <property type="match status" value="1"/>
</dbReference>
<keyword evidence="14 18" id="KW-0742">SOS response</keyword>
<dbReference type="GO" id="GO:0003677">
    <property type="term" value="F:DNA binding"/>
    <property type="evidence" value="ECO:0007669"/>
    <property type="project" value="UniProtKB-UniRule"/>
</dbReference>
<accession>A0A0Z8H8H2</accession>
<keyword evidence="19" id="KW-0378">Hydrolase</keyword>
<dbReference type="EMBL" id="CP065430">
    <property type="protein sequence ID" value="QPO26948.1"/>
    <property type="molecule type" value="Genomic_DNA"/>
</dbReference>
<evidence type="ECO:0000256" key="14">
    <source>
        <dbReference type="ARBA" id="ARBA00023236"/>
    </source>
</evidence>
<dbReference type="FunFam" id="1.20.1580.10:FF:000002">
    <property type="entry name" value="UvrABC system protein A"/>
    <property type="match status" value="1"/>
</dbReference>
<dbReference type="NCBIfam" id="NF001503">
    <property type="entry name" value="PRK00349.1"/>
    <property type="match status" value="1"/>
</dbReference>
<dbReference type="InterPro" id="IPR027417">
    <property type="entry name" value="P-loop_NTPase"/>
</dbReference>
<keyword evidence="5 18" id="KW-0547">Nucleotide-binding</keyword>
<comment type="subcellular location">
    <subcellularLocation>
        <location evidence="1 18">Cytoplasm</location>
    </subcellularLocation>
</comment>
<dbReference type="InterPro" id="IPR003593">
    <property type="entry name" value="AAA+_ATPase"/>
</dbReference>
<keyword evidence="4 18" id="KW-0677">Repeat</keyword>
<name>A0A0Z8H8H2_STRSU</name>
<dbReference type="HAMAP" id="MF_00205">
    <property type="entry name" value="UvrA"/>
    <property type="match status" value="1"/>
</dbReference>
<proteinExistence type="inferred from homology"/>
<dbReference type="GO" id="GO:0008270">
    <property type="term" value="F:zinc ion binding"/>
    <property type="evidence" value="ECO:0007669"/>
    <property type="project" value="UniProtKB-UniRule"/>
</dbReference>
<dbReference type="GO" id="GO:0009432">
    <property type="term" value="P:SOS response"/>
    <property type="evidence" value="ECO:0007669"/>
    <property type="project" value="UniProtKB-UniRule"/>
</dbReference>
<dbReference type="Gene3D" id="3.30.1490.20">
    <property type="entry name" value="ATP-grasp fold, A domain"/>
    <property type="match status" value="1"/>
</dbReference>
<keyword evidence="13 18" id="KW-0234">DNA repair</keyword>
<keyword evidence="11 18" id="KW-0267">Excision nuclease</keyword>
<evidence type="ECO:0000313" key="19">
    <source>
        <dbReference type="EMBL" id="QPO26948.1"/>
    </source>
</evidence>
<dbReference type="InterPro" id="IPR017871">
    <property type="entry name" value="ABC_transporter-like_CS"/>
</dbReference>
<keyword evidence="12 18" id="KW-0238">DNA-binding</keyword>
<dbReference type="GO" id="GO:0006289">
    <property type="term" value="P:nucleotide-excision repair"/>
    <property type="evidence" value="ECO:0007669"/>
    <property type="project" value="UniProtKB-UniRule"/>
</dbReference>
<dbReference type="NCBIfam" id="TIGR00630">
    <property type="entry name" value="uvra"/>
    <property type="match status" value="1"/>
</dbReference>
<comment type="function">
    <text evidence="18">The UvrABC repair system catalyzes the recognition and processing of DNA lesions. UvrA is an ATPase and a DNA-binding protein. A damage recognition complex composed of 2 UvrA and 2 UvrB subunits scans DNA for abnormalities. When the presence of a lesion has been verified by UvrB, the UvrA molecules dissociate.</text>
</comment>
<evidence type="ECO:0000256" key="2">
    <source>
        <dbReference type="ARBA" id="ARBA00022490"/>
    </source>
</evidence>
<feature type="zinc finger region" description="C4-type" evidence="18">
    <location>
        <begin position="740"/>
        <end position="766"/>
    </location>
</feature>
<keyword evidence="9 18" id="KW-0862">Zinc</keyword>
<evidence type="ECO:0000313" key="20">
    <source>
        <dbReference type="Proteomes" id="UP000594569"/>
    </source>
</evidence>
<dbReference type="Pfam" id="PF17760">
    <property type="entry name" value="UvrA_inter"/>
    <property type="match status" value="1"/>
</dbReference>
<feature type="binding site" evidence="18">
    <location>
        <begin position="641"/>
        <end position="648"/>
    </location>
    <ligand>
        <name>ATP</name>
        <dbReference type="ChEBI" id="CHEBI:30616"/>
    </ligand>
</feature>
<feature type="zinc finger region" description="C4-type" evidence="18">
    <location>
        <begin position="251"/>
        <end position="278"/>
    </location>
</feature>
<keyword evidence="3 18" id="KW-0479">Metal-binding</keyword>
<evidence type="ECO:0000256" key="11">
    <source>
        <dbReference type="ARBA" id="ARBA00022881"/>
    </source>
</evidence>
<evidence type="ECO:0000256" key="7">
    <source>
        <dbReference type="ARBA" id="ARBA00022769"/>
    </source>
</evidence>
<dbReference type="GO" id="GO:0005524">
    <property type="term" value="F:ATP binding"/>
    <property type="evidence" value="ECO:0007669"/>
    <property type="project" value="UniProtKB-UniRule"/>
</dbReference>
<evidence type="ECO:0000256" key="5">
    <source>
        <dbReference type="ARBA" id="ARBA00022741"/>
    </source>
</evidence>
<evidence type="ECO:0000256" key="12">
    <source>
        <dbReference type="ARBA" id="ARBA00023125"/>
    </source>
</evidence>
<gene>
    <name evidence="18 19" type="primary">uvrA</name>
    <name evidence="19" type="ORF">I5V48_02070</name>
</gene>
<dbReference type="Gene3D" id="3.40.50.300">
    <property type="entry name" value="P-loop containing nucleotide triphosphate hydrolases"/>
    <property type="match status" value="2"/>
</dbReference>
<dbReference type="InterPro" id="IPR041102">
    <property type="entry name" value="UvrA_inter"/>
</dbReference>
<dbReference type="Gene3D" id="1.20.1580.10">
    <property type="entry name" value="ABC transporter ATPase like domain"/>
    <property type="match status" value="2"/>
</dbReference>
<dbReference type="GO" id="GO:0016887">
    <property type="term" value="F:ATP hydrolysis activity"/>
    <property type="evidence" value="ECO:0007669"/>
    <property type="project" value="InterPro"/>
</dbReference>
<dbReference type="Proteomes" id="UP000594569">
    <property type="component" value="Chromosome"/>
</dbReference>
<dbReference type="AlphaFoldDB" id="A0A0Z8H8H2"/>
<comment type="subunit">
    <text evidence="18">Forms a heterotetramer with UvrB during the search for lesions.</text>
</comment>
<sequence>MQENIVIHGARAHNLKNIDVTIPREKLVVVTGLSGSGKSSLAFDTLYAEGQRRYVESLSAYARQFLGNMDKPDVDSIEGLSPAISIDQKTTSRNPRSTVGTATEINDYLRLLYARVGVPYCINGHGAIAASSVEQIVDEVLELPERQRLQILAPIVRKKKGQHKTIFEKVQKDGYVRVRVNGDVYDVSEVPELSKSKAHNIEVVVDRIVIKEGIRSRLFDSIEAALRIADGYVIIDTMDEKELLFSEYYACPVCGFTVPELEPRLFSFNAPFGSCSDCDGLGMKLEVDADLIVPDASKTLREGALAPWNPISSNYYPQMLEQAMNHFGVDMDKPFEELTEEEKDLIFNGSDGKEFHFHYENEFGGVRDIDIPFEGLITNINRRYRETNSDYTRTVMKTYMNELTCGTCHGYRLNDQALSVKVGGEQGLHIGQLSDLSVADHLQVIEHLTLSENEATIATPIVKEIKDRLSFLNNVGLNYLTLSRAAGTLSGGESQRIRLATQIGSNLSGVLYILDEPSIGLHQRDNDRLIASLKKMRDLGNTLIVVEHDEDTMREADWLIDIGPGAGVFGGEIVASGTPAQVAKNKKSITGQYLSGKREIPVPLERRVGNGRFLEVTGAKENNLQDVTVRFPLGKFVAVTGVSGSGKSTLVNSILKKAIAQKLNRNSDKPGKFKSISGIEHLDRLIDIDQSPIGRTPRSNPATYTGVFDDIRDLFAQTNEAKIRGYKKGRFSFNVKGGRCESCSGDGIIKIEMHFLPDVFVPCEVCHGHRYNSETLEVHYKEKNIAQVLDMTVNDAVEFFKHIPKIERKLRTIQDVGLGYVTLGQPATTLSGGEAQRMKLASELHKRSTGKSLYILDEPTTGLHTEDIAQLLKVLARFVDDGNTVLVIEHNLDVIKTADHIIDMGPEGGVGGGTVVETGTPEEVADNPASFTGQYLKMKLK</sequence>
<dbReference type="InterPro" id="IPR003439">
    <property type="entry name" value="ABC_transporter-like_ATP-bd"/>
</dbReference>
<evidence type="ECO:0000256" key="9">
    <source>
        <dbReference type="ARBA" id="ARBA00022833"/>
    </source>
</evidence>
<protein>
    <recommendedName>
        <fullName evidence="16 18">UvrABC system protein A</fullName>
        <shortName evidence="18">UvrA protein</shortName>
    </recommendedName>
    <alternativeName>
        <fullName evidence="17 18">Excinuclease ABC subunit A</fullName>
    </alternativeName>
</protein>
<dbReference type="GO" id="GO:0009381">
    <property type="term" value="F:excinuclease ABC activity"/>
    <property type="evidence" value="ECO:0007669"/>
    <property type="project" value="UniProtKB-UniRule"/>
</dbReference>
<dbReference type="GO" id="GO:0009380">
    <property type="term" value="C:excinuclease repair complex"/>
    <property type="evidence" value="ECO:0007669"/>
    <property type="project" value="InterPro"/>
</dbReference>
<keyword evidence="10 18" id="KW-0067">ATP-binding</keyword>
<dbReference type="PROSITE" id="PS00211">
    <property type="entry name" value="ABC_TRANSPORTER_1"/>
    <property type="match status" value="2"/>
</dbReference>
<dbReference type="InterPro" id="IPR041552">
    <property type="entry name" value="UvrA_DNA-bd"/>
</dbReference>
<evidence type="ECO:0000256" key="3">
    <source>
        <dbReference type="ARBA" id="ARBA00022723"/>
    </source>
</evidence>
<dbReference type="PANTHER" id="PTHR43152">
    <property type="entry name" value="UVRABC SYSTEM PROTEIN A"/>
    <property type="match status" value="1"/>
</dbReference>
<keyword evidence="8 18" id="KW-0863">Zinc-finger</keyword>
<evidence type="ECO:0000256" key="18">
    <source>
        <dbReference type="HAMAP-Rule" id="MF_00205"/>
    </source>
</evidence>
<dbReference type="CDD" id="cd03270">
    <property type="entry name" value="ABC_UvrA_I"/>
    <property type="match status" value="1"/>
</dbReference>
<dbReference type="PANTHER" id="PTHR43152:SF3">
    <property type="entry name" value="UVRABC SYSTEM PROTEIN A"/>
    <property type="match status" value="1"/>
</dbReference>
<evidence type="ECO:0000256" key="1">
    <source>
        <dbReference type="ARBA" id="ARBA00004496"/>
    </source>
</evidence>
<dbReference type="GO" id="GO:0005737">
    <property type="term" value="C:cytoplasm"/>
    <property type="evidence" value="ECO:0007669"/>
    <property type="project" value="UniProtKB-SubCell"/>
</dbReference>
<dbReference type="RefSeq" id="WP_043025535.1">
    <property type="nucleotide sequence ID" value="NZ_CEDT01000081.1"/>
</dbReference>
<evidence type="ECO:0000256" key="17">
    <source>
        <dbReference type="ARBA" id="ARBA00042156"/>
    </source>
</evidence>
<dbReference type="Pfam" id="PF17755">
    <property type="entry name" value="UvrA_DNA-bind"/>
    <property type="match status" value="1"/>
</dbReference>
<dbReference type="Gene3D" id="1.10.8.280">
    <property type="entry name" value="ABC transporter ATPase domain-like"/>
    <property type="match status" value="1"/>
</dbReference>
<dbReference type="PROSITE" id="PS50893">
    <property type="entry name" value="ABC_TRANSPORTER_2"/>
    <property type="match status" value="1"/>
</dbReference>
<evidence type="ECO:0000256" key="13">
    <source>
        <dbReference type="ARBA" id="ARBA00023204"/>
    </source>
</evidence>
<feature type="binding site" evidence="18">
    <location>
        <begin position="32"/>
        <end position="39"/>
    </location>
    <ligand>
        <name>ATP</name>
        <dbReference type="ChEBI" id="CHEBI:30616"/>
    </ligand>
</feature>
<evidence type="ECO:0000256" key="6">
    <source>
        <dbReference type="ARBA" id="ARBA00022763"/>
    </source>
</evidence>
<organism evidence="19 20">
    <name type="scientific">Streptococcus suis</name>
    <dbReference type="NCBI Taxonomy" id="1307"/>
    <lineage>
        <taxon>Bacteria</taxon>
        <taxon>Bacillati</taxon>
        <taxon>Bacillota</taxon>
        <taxon>Bacilli</taxon>
        <taxon>Lactobacillales</taxon>
        <taxon>Streptococcaceae</taxon>
        <taxon>Streptococcus</taxon>
    </lineage>
</organism>
<keyword evidence="2 18" id="KW-0963">Cytoplasm</keyword>
<reference evidence="19 20" key="1">
    <citation type="submission" date="2020-12" db="EMBL/GenBank/DDBJ databases">
        <title>Nonconservative transfer and diversity of a new family of integrative and conjugative elements associated with antibiotic resistance in zoonotic pathogen Streptococcus suis.</title>
        <authorList>
            <person name="Huang J."/>
        </authorList>
    </citation>
    <scope>NUCLEOTIDE SEQUENCE [LARGE SCALE GENOMIC DNA]</scope>
    <source>
        <strain evidence="19 20">YZDH1</strain>
    </source>
</reference>
<evidence type="ECO:0000256" key="8">
    <source>
        <dbReference type="ARBA" id="ARBA00022771"/>
    </source>
</evidence>
<dbReference type="InterPro" id="IPR013815">
    <property type="entry name" value="ATP_grasp_subdomain_1"/>
</dbReference>
<evidence type="ECO:0000256" key="4">
    <source>
        <dbReference type="ARBA" id="ARBA00022737"/>
    </source>
</evidence>
<evidence type="ECO:0000256" key="10">
    <source>
        <dbReference type="ARBA" id="ARBA00022840"/>
    </source>
</evidence>
<dbReference type="SUPFAM" id="SSF52540">
    <property type="entry name" value="P-loop containing nucleoside triphosphate hydrolases"/>
    <property type="match status" value="2"/>
</dbReference>